<dbReference type="GO" id="GO:0004665">
    <property type="term" value="F:prephenate dehydrogenase (NADP+) activity"/>
    <property type="evidence" value="ECO:0007669"/>
    <property type="project" value="InterPro"/>
</dbReference>
<evidence type="ECO:0000256" key="5">
    <source>
        <dbReference type="ARBA" id="ARBA00023002"/>
    </source>
</evidence>
<dbReference type="SUPFAM" id="SSF55021">
    <property type="entry name" value="ACT-like"/>
    <property type="match status" value="1"/>
</dbReference>
<sequence length="356" mass="38308">MTLNGAVKIVGCGLIGTSIGLRLREIGLEIELSDSSKSNLDLARDLIGAGRVQGDPSIILIAVPPQSVLEVLKEEFGKHPQAIFIEVSGIKSELLNEVERFTVLSRRFVAVHPMAGREKSGPQSARADLFESRAWIISRTSNVDPQVIDQARELGRLMGSSIYEISGDVHDEAIATISHLPQIMSSALGASLLDSSAESLNLAGQGLRDVSRLADSDPELWSALLVGNTKAILPKLAEVINRLSQLHKDLESKDQGAVKSFMQDGRSGREKIPGKHGGKSRDYSYLPIVIDDKPGGLARIFNECAAIGVNVEDLTMEHSPGQEVGLITLALNSEDANSLQKHLVAKGWLAHAPRKA</sequence>
<evidence type="ECO:0000256" key="3">
    <source>
        <dbReference type="ARBA" id="ARBA00016891"/>
    </source>
</evidence>
<keyword evidence="6" id="KW-0520">NAD</keyword>
<evidence type="ECO:0000313" key="11">
    <source>
        <dbReference type="EMBL" id="CAB4760912.1"/>
    </source>
</evidence>
<dbReference type="Gene3D" id="1.10.3660.10">
    <property type="entry name" value="6-phosphogluconate dehydrogenase C-terminal like domain"/>
    <property type="match status" value="1"/>
</dbReference>
<dbReference type="EMBL" id="CAEZZJ010000092">
    <property type="protein sequence ID" value="CAB4760912.1"/>
    <property type="molecule type" value="Genomic_DNA"/>
</dbReference>
<dbReference type="GO" id="GO:0006571">
    <property type="term" value="P:tyrosine biosynthetic process"/>
    <property type="evidence" value="ECO:0007669"/>
    <property type="project" value="UniProtKB-UniPathway"/>
</dbReference>
<dbReference type="EC" id="1.3.1.12" evidence="2"/>
<proteinExistence type="predicted"/>
<evidence type="ECO:0000256" key="2">
    <source>
        <dbReference type="ARBA" id="ARBA00012068"/>
    </source>
</evidence>
<evidence type="ECO:0000259" key="9">
    <source>
        <dbReference type="PROSITE" id="PS51176"/>
    </source>
</evidence>
<dbReference type="InterPro" id="IPR036291">
    <property type="entry name" value="NAD(P)-bd_dom_sf"/>
</dbReference>
<dbReference type="PROSITE" id="PS51671">
    <property type="entry name" value="ACT"/>
    <property type="match status" value="1"/>
</dbReference>
<feature type="domain" description="ACT" evidence="10">
    <location>
        <begin position="285"/>
        <end position="356"/>
    </location>
</feature>
<dbReference type="Pfam" id="PF20463">
    <property type="entry name" value="PDH_C"/>
    <property type="match status" value="1"/>
</dbReference>
<dbReference type="Gene3D" id="3.40.50.720">
    <property type="entry name" value="NAD(P)-binding Rossmann-like Domain"/>
    <property type="match status" value="1"/>
</dbReference>
<dbReference type="InterPro" id="IPR046826">
    <property type="entry name" value="PDH_N"/>
</dbReference>
<organism evidence="11">
    <name type="scientific">freshwater metagenome</name>
    <dbReference type="NCBI Taxonomy" id="449393"/>
    <lineage>
        <taxon>unclassified sequences</taxon>
        <taxon>metagenomes</taxon>
        <taxon>ecological metagenomes</taxon>
    </lineage>
</organism>
<evidence type="ECO:0000256" key="6">
    <source>
        <dbReference type="ARBA" id="ARBA00023027"/>
    </source>
</evidence>
<evidence type="ECO:0000256" key="8">
    <source>
        <dbReference type="ARBA" id="ARBA00049260"/>
    </source>
</evidence>
<evidence type="ECO:0000259" key="10">
    <source>
        <dbReference type="PROSITE" id="PS51671"/>
    </source>
</evidence>
<dbReference type="AlphaFoldDB" id="A0A6J6UMB0"/>
<dbReference type="InterPro" id="IPR050812">
    <property type="entry name" value="Preph/Arog_dehydrog"/>
</dbReference>
<dbReference type="CDD" id="cd02116">
    <property type="entry name" value="ACT"/>
    <property type="match status" value="1"/>
</dbReference>
<dbReference type="InterPro" id="IPR002912">
    <property type="entry name" value="ACT_dom"/>
</dbReference>
<dbReference type="GO" id="GO:0008977">
    <property type="term" value="F:prephenate dehydrogenase (NAD+) activity"/>
    <property type="evidence" value="ECO:0007669"/>
    <property type="project" value="UniProtKB-EC"/>
</dbReference>
<dbReference type="GO" id="GO:0070403">
    <property type="term" value="F:NAD+ binding"/>
    <property type="evidence" value="ECO:0007669"/>
    <property type="project" value="InterPro"/>
</dbReference>
<dbReference type="UniPathway" id="UPA00122">
    <property type="reaction ID" value="UER00961"/>
</dbReference>
<evidence type="ECO:0000256" key="7">
    <source>
        <dbReference type="ARBA" id="ARBA00023141"/>
    </source>
</evidence>
<comment type="pathway">
    <text evidence="1">Amino-acid biosynthesis; L-tyrosine biosynthesis; (4-hydroxyphenyl)pyruvate from prephenate (NAD(+) route): step 1/1.</text>
</comment>
<dbReference type="Gene3D" id="3.30.70.260">
    <property type="match status" value="1"/>
</dbReference>
<dbReference type="NCBIfam" id="NF005112">
    <property type="entry name" value="PRK06545.2-4"/>
    <property type="match status" value="1"/>
</dbReference>
<feature type="domain" description="Prephenate/arogenate dehydrogenase" evidence="9">
    <location>
        <begin position="5"/>
        <end position="280"/>
    </location>
</feature>
<dbReference type="SUPFAM" id="SSF51735">
    <property type="entry name" value="NAD(P)-binding Rossmann-fold domains"/>
    <property type="match status" value="1"/>
</dbReference>
<dbReference type="SUPFAM" id="SSF48179">
    <property type="entry name" value="6-phosphogluconate dehydrogenase C-terminal domain-like"/>
    <property type="match status" value="1"/>
</dbReference>
<gene>
    <name evidence="11" type="ORF">UFOPK2852_00778</name>
</gene>
<protein>
    <recommendedName>
        <fullName evidence="3">Prephenate dehydrogenase</fullName>
        <ecNumber evidence="2">1.3.1.12</ecNumber>
    </recommendedName>
</protein>
<comment type="catalytic activity">
    <reaction evidence="8">
        <text>prephenate + NAD(+) = 3-(4-hydroxyphenyl)pyruvate + CO2 + NADH</text>
        <dbReference type="Rhea" id="RHEA:13869"/>
        <dbReference type="ChEBI" id="CHEBI:16526"/>
        <dbReference type="ChEBI" id="CHEBI:29934"/>
        <dbReference type="ChEBI" id="CHEBI:36242"/>
        <dbReference type="ChEBI" id="CHEBI:57540"/>
        <dbReference type="ChEBI" id="CHEBI:57945"/>
        <dbReference type="EC" id="1.3.1.12"/>
    </reaction>
</comment>
<name>A0A6J6UMB0_9ZZZZ</name>
<dbReference type="InterPro" id="IPR045865">
    <property type="entry name" value="ACT-like_dom_sf"/>
</dbReference>
<keyword evidence="5" id="KW-0560">Oxidoreductase</keyword>
<dbReference type="InterPro" id="IPR008927">
    <property type="entry name" value="6-PGluconate_DH-like_C_sf"/>
</dbReference>
<dbReference type="PANTHER" id="PTHR21363:SF0">
    <property type="entry name" value="PREPHENATE DEHYDROGENASE [NADP(+)]"/>
    <property type="match status" value="1"/>
</dbReference>
<dbReference type="PROSITE" id="PS51176">
    <property type="entry name" value="PDH_ADH"/>
    <property type="match status" value="1"/>
</dbReference>
<dbReference type="InterPro" id="IPR046825">
    <property type="entry name" value="PDH_C"/>
</dbReference>
<keyword evidence="7" id="KW-0057">Aromatic amino acid biosynthesis</keyword>
<dbReference type="InterPro" id="IPR003099">
    <property type="entry name" value="Prephen_DH"/>
</dbReference>
<evidence type="ECO:0000256" key="4">
    <source>
        <dbReference type="ARBA" id="ARBA00022498"/>
    </source>
</evidence>
<keyword evidence="7" id="KW-0028">Amino-acid biosynthesis</keyword>
<dbReference type="PANTHER" id="PTHR21363">
    <property type="entry name" value="PREPHENATE DEHYDROGENASE"/>
    <property type="match status" value="1"/>
</dbReference>
<reference evidence="11" key="1">
    <citation type="submission" date="2020-05" db="EMBL/GenBank/DDBJ databases">
        <authorList>
            <person name="Chiriac C."/>
            <person name="Salcher M."/>
            <person name="Ghai R."/>
            <person name="Kavagutti S V."/>
        </authorList>
    </citation>
    <scope>NUCLEOTIDE SEQUENCE</scope>
</reference>
<evidence type="ECO:0000256" key="1">
    <source>
        <dbReference type="ARBA" id="ARBA00005067"/>
    </source>
</evidence>
<keyword evidence="4" id="KW-0827">Tyrosine biosynthesis</keyword>
<dbReference type="NCBIfam" id="NF005111">
    <property type="entry name" value="PRK06545.2-3"/>
    <property type="match status" value="1"/>
</dbReference>
<dbReference type="Pfam" id="PF02153">
    <property type="entry name" value="PDH_N"/>
    <property type="match status" value="1"/>
</dbReference>
<accession>A0A6J6UMB0</accession>